<dbReference type="PROSITE" id="PS51320">
    <property type="entry name" value="TIFY"/>
    <property type="match status" value="1"/>
</dbReference>
<dbReference type="GO" id="GO:0031347">
    <property type="term" value="P:regulation of defense response"/>
    <property type="evidence" value="ECO:0007669"/>
    <property type="project" value="UniProtKB-UniRule"/>
</dbReference>
<dbReference type="InterPro" id="IPR040390">
    <property type="entry name" value="TIFY/JAZ"/>
</dbReference>
<dbReference type="HOGENOM" id="CLU_076220_0_0_1"/>
<keyword evidence="8" id="KW-1185">Reference proteome</keyword>
<name>A0A0E0NKK1_ORYRU</name>
<comment type="domain">
    <text evidence="4">The jas domain is required for interaction with COI1.</text>
</comment>
<dbReference type="Pfam" id="PF06200">
    <property type="entry name" value="tify"/>
    <property type="match status" value="1"/>
</dbReference>
<accession>A0A0E0NKK1</accession>
<dbReference type="EnsemblPlants" id="ORUFI02G33070.1">
    <property type="protein sequence ID" value="ORUFI02G33070.1"/>
    <property type="gene ID" value="ORUFI02G33070"/>
</dbReference>
<comment type="similarity">
    <text evidence="1 4">Belongs to the TIFY/JAZ family.</text>
</comment>
<sequence length="317" mass="35030">MRPGAHGTHPRRERRGGNQAMPSARDTNMDLMEVLSPPAAARDHQKSQVHAAARALPHQSASVVVDGRMPPPAAVASLTLQVPGGAHDVTSLATSPRTMAVPGTTEQLTIFYSGSMVKFDNVPREKSSFDYDLAIQHWGRGDSLCVQAEEVIFFAAKKSPDAGHQHVPQQQQPAYPNKKKRIFCYQAPERDADGLFIHENKADACSQRQHRSPEDGYATIKETNPCSRQIQIVPRADVSLLVKNASLVSFLESRKQRLASAAYTRREKSPDEKDIFPTAFPRNKTPLGNTERHSAFTNLKNINGNHDEEALDTELKI</sequence>
<evidence type="ECO:0000256" key="3">
    <source>
        <dbReference type="ARBA" id="ARBA00023163"/>
    </source>
</evidence>
<keyword evidence="4" id="KW-0539">Nucleus</keyword>
<reference evidence="7" key="2">
    <citation type="submission" date="2015-06" db="UniProtKB">
        <authorList>
            <consortium name="EnsemblPlants"/>
        </authorList>
    </citation>
    <scope>IDENTIFICATION</scope>
</reference>
<dbReference type="eggNOG" id="ENOG502R64I">
    <property type="taxonomic scope" value="Eukaryota"/>
</dbReference>
<evidence type="ECO:0000313" key="7">
    <source>
        <dbReference type="EnsemblPlants" id="ORUFI02G33070.1"/>
    </source>
</evidence>
<evidence type="ECO:0000256" key="1">
    <source>
        <dbReference type="ARBA" id="ARBA00008614"/>
    </source>
</evidence>
<dbReference type="GO" id="GO:2000022">
    <property type="term" value="P:regulation of jasmonic acid mediated signaling pathway"/>
    <property type="evidence" value="ECO:0007669"/>
    <property type="project" value="UniProtKB-UniRule"/>
</dbReference>
<comment type="subcellular location">
    <subcellularLocation>
        <location evidence="4">Nucleus</location>
    </subcellularLocation>
</comment>
<evidence type="ECO:0000256" key="2">
    <source>
        <dbReference type="ARBA" id="ARBA00023015"/>
    </source>
</evidence>
<organism evidence="7 8">
    <name type="scientific">Oryza rufipogon</name>
    <name type="common">Brownbeard rice</name>
    <name type="synonym">Asian wild rice</name>
    <dbReference type="NCBI Taxonomy" id="4529"/>
    <lineage>
        <taxon>Eukaryota</taxon>
        <taxon>Viridiplantae</taxon>
        <taxon>Streptophyta</taxon>
        <taxon>Embryophyta</taxon>
        <taxon>Tracheophyta</taxon>
        <taxon>Spermatophyta</taxon>
        <taxon>Magnoliopsida</taxon>
        <taxon>Liliopsida</taxon>
        <taxon>Poales</taxon>
        <taxon>Poaceae</taxon>
        <taxon>BOP clade</taxon>
        <taxon>Oryzoideae</taxon>
        <taxon>Oryzeae</taxon>
        <taxon>Oryzinae</taxon>
        <taxon>Oryza</taxon>
    </lineage>
</organism>
<feature type="compositionally biased region" description="Basic and acidic residues" evidence="5">
    <location>
        <begin position="264"/>
        <end position="275"/>
    </location>
</feature>
<evidence type="ECO:0000313" key="8">
    <source>
        <dbReference type="Proteomes" id="UP000008022"/>
    </source>
</evidence>
<dbReference type="InterPro" id="IPR010399">
    <property type="entry name" value="Tify_dom"/>
</dbReference>
<evidence type="ECO:0000256" key="5">
    <source>
        <dbReference type="SAM" id="MobiDB-lite"/>
    </source>
</evidence>
<evidence type="ECO:0000259" key="6">
    <source>
        <dbReference type="PROSITE" id="PS51320"/>
    </source>
</evidence>
<feature type="domain" description="Tify" evidence="6">
    <location>
        <begin position="101"/>
        <end position="136"/>
    </location>
</feature>
<dbReference type="AlphaFoldDB" id="A0A0E0NKK1"/>
<dbReference type="STRING" id="4529.A0A0E0NKK1"/>
<comment type="function">
    <text evidence="4">Repressor of jasmonate responses.</text>
</comment>
<dbReference type="PANTHER" id="PTHR33077:SF90">
    <property type="entry name" value="PROTEIN TIFY 7"/>
    <property type="match status" value="1"/>
</dbReference>
<evidence type="ECO:0000256" key="4">
    <source>
        <dbReference type="RuleBase" id="RU369065"/>
    </source>
</evidence>
<feature type="region of interest" description="Disordered" evidence="5">
    <location>
        <begin position="1"/>
        <end position="27"/>
    </location>
</feature>
<dbReference type="GO" id="GO:0005634">
    <property type="term" value="C:nucleus"/>
    <property type="evidence" value="ECO:0007669"/>
    <property type="project" value="UniProtKB-SubCell"/>
</dbReference>
<dbReference type="GO" id="GO:0009611">
    <property type="term" value="P:response to wounding"/>
    <property type="evidence" value="ECO:0007669"/>
    <property type="project" value="UniProtKB-UniRule"/>
</dbReference>
<dbReference type="Proteomes" id="UP000008022">
    <property type="component" value="Unassembled WGS sequence"/>
</dbReference>
<keyword evidence="4" id="KW-1184">Jasmonic acid signaling pathway</keyword>
<keyword evidence="3" id="KW-0804">Transcription</keyword>
<dbReference type="Gramene" id="ORUFI02G33070.1">
    <property type="protein sequence ID" value="ORUFI02G33070.1"/>
    <property type="gene ID" value="ORUFI02G33070"/>
</dbReference>
<keyword evidence="2" id="KW-0805">Transcription regulation</keyword>
<proteinExistence type="inferred from homology"/>
<dbReference type="PANTHER" id="PTHR33077">
    <property type="entry name" value="PROTEIN TIFY 4A-RELATED-RELATED"/>
    <property type="match status" value="1"/>
</dbReference>
<reference evidence="8" key="1">
    <citation type="submission" date="2013-06" db="EMBL/GenBank/DDBJ databases">
        <authorList>
            <person name="Zhao Q."/>
        </authorList>
    </citation>
    <scope>NUCLEOTIDE SEQUENCE</scope>
    <source>
        <strain evidence="8">cv. W1943</strain>
    </source>
</reference>
<protein>
    <recommendedName>
        <fullName evidence="4">Protein TIFY</fullName>
    </recommendedName>
    <alternativeName>
        <fullName evidence="4">Jasmonate ZIM domain-containing protein</fullName>
    </alternativeName>
</protein>
<feature type="region of interest" description="Disordered" evidence="5">
    <location>
        <begin position="262"/>
        <end position="291"/>
    </location>
</feature>